<dbReference type="Pfam" id="PF01047">
    <property type="entry name" value="MarR"/>
    <property type="match status" value="1"/>
</dbReference>
<evidence type="ECO:0000256" key="2">
    <source>
        <dbReference type="ARBA" id="ARBA00023125"/>
    </source>
</evidence>
<dbReference type="InterPro" id="IPR036388">
    <property type="entry name" value="WH-like_DNA-bd_sf"/>
</dbReference>
<evidence type="ECO:0000313" key="5">
    <source>
        <dbReference type="EMBL" id="MFD1671280.1"/>
    </source>
</evidence>
<evidence type="ECO:0000259" key="4">
    <source>
        <dbReference type="PROSITE" id="PS50995"/>
    </source>
</evidence>
<feature type="domain" description="HTH marR-type" evidence="4">
    <location>
        <begin position="3"/>
        <end position="135"/>
    </location>
</feature>
<name>A0ABW4J5P7_9LACO</name>
<dbReference type="InterPro" id="IPR036390">
    <property type="entry name" value="WH_DNA-bd_sf"/>
</dbReference>
<keyword evidence="2" id="KW-0238">DNA-binding</keyword>
<dbReference type="PROSITE" id="PS50995">
    <property type="entry name" value="HTH_MARR_2"/>
    <property type="match status" value="1"/>
</dbReference>
<sequence length="137" mass="15543">MDNTQLFRLIGTISRQATSEVNRSASVYGLDNNLFLYLIRIVEQDGISQVALANQIKVDKTTLSRALTKLTTAQLIVKRTNPKNKKFKQLYATAKGQTYYNKVYQMEQDYIEAVLKPLQPNEKAMLGQLLTKISPSE</sequence>
<comment type="caution">
    <text evidence="5">The sequence shown here is derived from an EMBL/GenBank/DDBJ whole genome shotgun (WGS) entry which is preliminary data.</text>
</comment>
<keyword evidence="1" id="KW-0805">Transcription regulation</keyword>
<evidence type="ECO:0000256" key="3">
    <source>
        <dbReference type="ARBA" id="ARBA00023163"/>
    </source>
</evidence>
<protein>
    <submittedName>
        <fullName evidence="5">MarR family winged helix-turn-helix transcriptional regulator</fullName>
    </submittedName>
</protein>
<organism evidence="5 6">
    <name type="scientific">Agrilactobacillus yilanensis</name>
    <dbReference type="NCBI Taxonomy" id="2485997"/>
    <lineage>
        <taxon>Bacteria</taxon>
        <taxon>Bacillati</taxon>
        <taxon>Bacillota</taxon>
        <taxon>Bacilli</taxon>
        <taxon>Lactobacillales</taxon>
        <taxon>Lactobacillaceae</taxon>
        <taxon>Agrilactobacillus</taxon>
    </lineage>
</organism>
<dbReference type="RefSeq" id="WP_125713508.1">
    <property type="nucleotide sequence ID" value="NZ_JBHTOP010000006.1"/>
</dbReference>
<reference evidence="6" key="1">
    <citation type="journal article" date="2019" name="Int. J. Syst. Evol. Microbiol.">
        <title>The Global Catalogue of Microorganisms (GCM) 10K type strain sequencing project: providing services to taxonomists for standard genome sequencing and annotation.</title>
        <authorList>
            <consortium name="The Broad Institute Genomics Platform"/>
            <consortium name="The Broad Institute Genome Sequencing Center for Infectious Disease"/>
            <person name="Wu L."/>
            <person name="Ma J."/>
        </authorList>
    </citation>
    <scope>NUCLEOTIDE SEQUENCE [LARGE SCALE GENOMIC DNA]</scope>
    <source>
        <strain evidence="6">CCM 8896</strain>
    </source>
</reference>
<dbReference type="InterPro" id="IPR000835">
    <property type="entry name" value="HTH_MarR-typ"/>
</dbReference>
<dbReference type="Gene3D" id="1.10.10.10">
    <property type="entry name" value="Winged helix-like DNA-binding domain superfamily/Winged helix DNA-binding domain"/>
    <property type="match status" value="1"/>
</dbReference>
<evidence type="ECO:0000313" key="6">
    <source>
        <dbReference type="Proteomes" id="UP001597267"/>
    </source>
</evidence>
<proteinExistence type="predicted"/>
<evidence type="ECO:0000256" key="1">
    <source>
        <dbReference type="ARBA" id="ARBA00023015"/>
    </source>
</evidence>
<gene>
    <name evidence="5" type="ORF">ACFQ5M_04145</name>
</gene>
<dbReference type="PANTHER" id="PTHR42756:SF2">
    <property type="entry name" value="MARR FAMILY REGULATORY PROTEIN"/>
    <property type="match status" value="1"/>
</dbReference>
<keyword evidence="6" id="KW-1185">Reference proteome</keyword>
<dbReference type="PRINTS" id="PR00598">
    <property type="entry name" value="HTHMARR"/>
</dbReference>
<dbReference type="PANTHER" id="PTHR42756">
    <property type="entry name" value="TRANSCRIPTIONAL REGULATOR, MARR"/>
    <property type="match status" value="1"/>
</dbReference>
<accession>A0ABW4J5P7</accession>
<dbReference type="SUPFAM" id="SSF46785">
    <property type="entry name" value="Winged helix' DNA-binding domain"/>
    <property type="match status" value="1"/>
</dbReference>
<keyword evidence="3" id="KW-0804">Transcription</keyword>
<dbReference type="EMBL" id="JBHTOP010000006">
    <property type="protein sequence ID" value="MFD1671280.1"/>
    <property type="molecule type" value="Genomic_DNA"/>
</dbReference>
<dbReference type="Proteomes" id="UP001597267">
    <property type="component" value="Unassembled WGS sequence"/>
</dbReference>
<dbReference type="SMART" id="SM00347">
    <property type="entry name" value="HTH_MARR"/>
    <property type="match status" value="1"/>
</dbReference>